<evidence type="ECO:0000313" key="2">
    <source>
        <dbReference type="EMBL" id="ATW69403.1"/>
    </source>
</evidence>
<accession>A0A2H4PR59</accession>
<dbReference type="EMBL" id="MG518520">
    <property type="protein sequence ID" value="ATW69403.1"/>
    <property type="molecule type" value="Genomic_DNA"/>
</dbReference>
<keyword evidence="3" id="KW-1185">Reference proteome</keyword>
<reference evidence="3" key="1">
    <citation type="submission" date="2017-11" db="EMBL/GenBank/DDBJ databases">
        <authorList>
            <person name="McClendondon-Moss T.O."/>
            <person name="Donegan-Quick R.D."/>
            <person name="Bhuiyan S."/>
            <person name="Visi D.K."/>
            <person name="Allen M.S."/>
            <person name="Hughes L.E."/>
            <person name="Garlena R.A."/>
            <person name="Russell D.A."/>
            <person name="Pope W.H."/>
            <person name="Jacobs-Sera D."/>
            <person name="Hendrix R.W."/>
            <person name="Hatfull G.F."/>
        </authorList>
    </citation>
    <scope>NUCLEOTIDE SEQUENCE [LARGE SCALE GENOMIC DNA]</scope>
</reference>
<name>A0A2H4PR59_9CAUD</name>
<dbReference type="Proteomes" id="UP000240216">
    <property type="component" value="Segment"/>
</dbReference>
<gene>
    <name evidence="2" type="ORF">SEA_IMMANUEL3_45</name>
</gene>
<feature type="compositionally biased region" description="Basic and acidic residues" evidence="1">
    <location>
        <begin position="89"/>
        <end position="102"/>
    </location>
</feature>
<sequence>MVVRFYSSTAAETILSGTINSGATTINVADVTGFPVSFPYTLALDYESASEELVDVTAAAGTSLTIARAVDGTNATSHSAGARVRHVSSGRDHRDSRNHENAEAGVHGVTGDVVGTTDTQTLTNKTLTNATGTLNRVDIFSEGAAWTTTINGDIDNNVSLTQWKRGPVESHEVARISNNGALFIRNQDVAADSVFNSSRIRVVKDDGSTGIFTVLSGGEVNVIEDAGQNGVTVRARADNSSNSAFRVRNAADSATLFAAWQDGRVDISPSNPAFSQLDITAPAGQSASIMRVMNSSESSLVSVNSTGRLLAAVGATVSQAGVLTGTVLQVGGSNTGYVGNLQTWVSPANVVVGTVNQNGFAAFQSRSFTSGATSSSGWSVSAQVMRESAGCTYANVTWTRTGGNITVSSTGNIPDTQMGGVPAIWRAPENIYAHAASGVGSGSARINVDNTVDLLDWTPNRTIVTGEQIRVAWSFIG</sequence>
<proteinExistence type="predicted"/>
<evidence type="ECO:0000313" key="3">
    <source>
        <dbReference type="Proteomes" id="UP000240216"/>
    </source>
</evidence>
<protein>
    <submittedName>
        <fullName evidence="2">Uncharacterized protein</fullName>
    </submittedName>
</protein>
<evidence type="ECO:0000256" key="1">
    <source>
        <dbReference type="SAM" id="MobiDB-lite"/>
    </source>
</evidence>
<organism evidence="2 3">
    <name type="scientific">Streptomyces phage Immanuel3</name>
    <dbReference type="NCBI Taxonomy" id="2053813"/>
    <lineage>
        <taxon>Viruses</taxon>
        <taxon>Duplodnaviria</taxon>
        <taxon>Heunggongvirae</taxon>
        <taxon>Uroviricota</taxon>
        <taxon>Caudoviricetes</taxon>
        <taxon>Beephvirinae</taxon>
        <taxon>Immanueltrevirus</taxon>
        <taxon>Immanueltrevirus immanuel3</taxon>
    </lineage>
</organism>
<feature type="region of interest" description="Disordered" evidence="1">
    <location>
        <begin position="77"/>
        <end position="105"/>
    </location>
</feature>